<gene>
    <name evidence="2" type="ORF">g.32025</name>
</gene>
<feature type="compositionally biased region" description="Basic and acidic residues" evidence="1">
    <location>
        <begin position="55"/>
        <end position="64"/>
    </location>
</feature>
<feature type="non-terminal residue" evidence="2">
    <location>
        <position position="1"/>
    </location>
</feature>
<evidence type="ECO:0000313" key="2">
    <source>
        <dbReference type="EMBL" id="JAT21630.1"/>
    </source>
</evidence>
<feature type="compositionally biased region" description="Pro residues" evidence="1">
    <location>
        <begin position="481"/>
        <end position="493"/>
    </location>
</feature>
<feature type="region of interest" description="Disordered" evidence="1">
    <location>
        <begin position="168"/>
        <end position="237"/>
    </location>
</feature>
<evidence type="ECO:0000256" key="1">
    <source>
        <dbReference type="SAM" id="MobiDB-lite"/>
    </source>
</evidence>
<dbReference type="EMBL" id="GEBQ01018347">
    <property type="protein sequence ID" value="JAT21630.1"/>
    <property type="molecule type" value="Transcribed_RNA"/>
</dbReference>
<reference evidence="2" key="1">
    <citation type="submission" date="2015-11" db="EMBL/GenBank/DDBJ databases">
        <title>De novo transcriptome assembly of four potential Pierce s Disease insect vectors from Arizona vineyards.</title>
        <authorList>
            <person name="Tassone E.E."/>
        </authorList>
    </citation>
    <scope>NUCLEOTIDE SEQUENCE</scope>
</reference>
<feature type="non-terminal residue" evidence="2">
    <location>
        <position position="493"/>
    </location>
</feature>
<feature type="compositionally biased region" description="Pro residues" evidence="1">
    <location>
        <begin position="452"/>
        <end position="470"/>
    </location>
</feature>
<feature type="compositionally biased region" description="Polar residues" evidence="1">
    <location>
        <begin position="78"/>
        <end position="104"/>
    </location>
</feature>
<feature type="compositionally biased region" description="Polar residues" evidence="1">
    <location>
        <begin position="176"/>
        <end position="195"/>
    </location>
</feature>
<feature type="compositionally biased region" description="Basic and acidic residues" evidence="1">
    <location>
        <begin position="117"/>
        <end position="129"/>
    </location>
</feature>
<feature type="region of interest" description="Disordered" evidence="1">
    <location>
        <begin position="46"/>
        <end position="144"/>
    </location>
</feature>
<feature type="region of interest" description="Disordered" evidence="1">
    <location>
        <begin position="441"/>
        <end position="493"/>
    </location>
</feature>
<proteinExistence type="predicted"/>
<feature type="compositionally biased region" description="Low complexity" evidence="1">
    <location>
        <begin position="471"/>
        <end position="480"/>
    </location>
</feature>
<organism evidence="2">
    <name type="scientific">Graphocephala atropunctata</name>
    <dbReference type="NCBI Taxonomy" id="36148"/>
    <lineage>
        <taxon>Eukaryota</taxon>
        <taxon>Metazoa</taxon>
        <taxon>Ecdysozoa</taxon>
        <taxon>Arthropoda</taxon>
        <taxon>Hexapoda</taxon>
        <taxon>Insecta</taxon>
        <taxon>Pterygota</taxon>
        <taxon>Neoptera</taxon>
        <taxon>Paraneoptera</taxon>
        <taxon>Hemiptera</taxon>
        <taxon>Auchenorrhyncha</taxon>
        <taxon>Membracoidea</taxon>
        <taxon>Cicadellidae</taxon>
        <taxon>Cicadellinae</taxon>
        <taxon>Cicadellini</taxon>
        <taxon>Graphocephala</taxon>
    </lineage>
</organism>
<feature type="compositionally biased region" description="Polar residues" evidence="1">
    <location>
        <begin position="209"/>
        <end position="218"/>
    </location>
</feature>
<accession>A0A1B6LDA9</accession>
<sequence length="493" mass="55285">IPRDFHARYGINKTWYVRTPHPILSRRESFENYGRPEFIDSVDIDSSEVGSSSKLGEDHKKLKTDLSQGKISSKIKKNTTLNPKINQNSLKAHPNSVTTKTQSAKKLDSASPSKTPPKHEQNAHNEKKIPIGTNLNNKSSKEDKTIHAEKTFKITEKPSFHTAITTHGRTFEPSKTHLQNSQSIHTEKTSTSPHGNSERPEHSALPSMTPENRFQDPTSSHHLESPQTPSIADDHSHLPTRTTFRELFADQPQTSSTLAGGRVRTRAWGPALPKMDRSRKRTENVIVLKPPPENWPEPKVPDGAKPFPPAPKFGATVPAFESHMNLRLKQKGKAFSAASYASPPYMGHRKLDLAEGEPVITPGPSAKWRIKGRRDRLGLRIRGQRGGGYMNEIGKDPGFRRDLTLRPTLSQFYIPDNSTFLTPTVRNTRPFQRNYVNFRFRQPPNVGRSHGPPGPHFAQPPPPHFGPPFGQPHFPQFAQRPFPPFPPPPPYGP</sequence>
<name>A0A1B6LDA9_9HEMI</name>
<protein>
    <submittedName>
        <fullName evidence="2">Uncharacterized protein</fullName>
    </submittedName>
</protein>
<dbReference type="AlphaFoldDB" id="A0A1B6LDA9"/>